<keyword evidence="3" id="KW-0508">mRNA splicing</keyword>
<evidence type="ECO:0000259" key="5">
    <source>
        <dbReference type="PROSITE" id="PS50102"/>
    </source>
</evidence>
<organism evidence="6 7">
    <name type="scientific">Tanacetum coccineum</name>
    <dbReference type="NCBI Taxonomy" id="301880"/>
    <lineage>
        <taxon>Eukaryota</taxon>
        <taxon>Viridiplantae</taxon>
        <taxon>Streptophyta</taxon>
        <taxon>Embryophyta</taxon>
        <taxon>Tracheophyta</taxon>
        <taxon>Spermatophyta</taxon>
        <taxon>Magnoliopsida</taxon>
        <taxon>eudicotyledons</taxon>
        <taxon>Gunneridae</taxon>
        <taxon>Pentapetalae</taxon>
        <taxon>asterids</taxon>
        <taxon>campanulids</taxon>
        <taxon>Asterales</taxon>
        <taxon>Asteraceae</taxon>
        <taxon>Asteroideae</taxon>
        <taxon>Anthemideae</taxon>
        <taxon>Anthemidinae</taxon>
        <taxon>Tanacetum</taxon>
    </lineage>
</organism>
<dbReference type="InterPro" id="IPR012677">
    <property type="entry name" value="Nucleotide-bd_a/b_plait_sf"/>
</dbReference>
<dbReference type="SUPFAM" id="SSF54928">
    <property type="entry name" value="RNA-binding domain, RBD"/>
    <property type="match status" value="1"/>
</dbReference>
<protein>
    <submittedName>
        <fullName evidence="6">Serine/arginine-rich splicing factor RS31-like protein isoform X2</fullName>
    </submittedName>
</protein>
<evidence type="ECO:0000256" key="1">
    <source>
        <dbReference type="ARBA" id="ARBA00022664"/>
    </source>
</evidence>
<evidence type="ECO:0000256" key="3">
    <source>
        <dbReference type="ARBA" id="ARBA00023187"/>
    </source>
</evidence>
<feature type="domain" description="RRM" evidence="5">
    <location>
        <begin position="64"/>
        <end position="112"/>
    </location>
</feature>
<proteinExistence type="predicted"/>
<dbReference type="EMBL" id="BQNB010018386">
    <property type="protein sequence ID" value="GJT73823.1"/>
    <property type="molecule type" value="Genomic_DNA"/>
</dbReference>
<dbReference type="Proteomes" id="UP001151760">
    <property type="component" value="Unassembled WGS sequence"/>
</dbReference>
<keyword evidence="7" id="KW-1185">Reference proteome</keyword>
<evidence type="ECO:0000256" key="4">
    <source>
        <dbReference type="PROSITE-ProRule" id="PRU00176"/>
    </source>
</evidence>
<dbReference type="InterPro" id="IPR000504">
    <property type="entry name" value="RRM_dom"/>
</dbReference>
<keyword evidence="1" id="KW-0507">mRNA processing</keyword>
<gene>
    <name evidence="6" type="ORF">Tco_1033109</name>
</gene>
<dbReference type="InterPro" id="IPR035979">
    <property type="entry name" value="RBD_domain_sf"/>
</dbReference>
<keyword evidence="2" id="KW-0747">Spliceosome</keyword>
<evidence type="ECO:0000256" key="2">
    <source>
        <dbReference type="ARBA" id="ARBA00022728"/>
    </source>
</evidence>
<dbReference type="PROSITE" id="PS50102">
    <property type="entry name" value="RRM"/>
    <property type="match status" value="1"/>
</dbReference>
<dbReference type="PANTHER" id="PTHR23147">
    <property type="entry name" value="SERINE/ARGININE RICH SPLICING FACTOR"/>
    <property type="match status" value="1"/>
</dbReference>
<accession>A0ABQ5GG58</accession>
<comment type="caution">
    <text evidence="6">The sequence shown here is derived from an EMBL/GenBank/DDBJ whole genome shotgun (WGS) entry which is preliminary data.</text>
</comment>
<keyword evidence="4" id="KW-0694">RNA-binding</keyword>
<reference evidence="6" key="1">
    <citation type="journal article" date="2022" name="Int. J. Mol. Sci.">
        <title>Draft Genome of Tanacetum Coccineum: Genomic Comparison of Closely Related Tanacetum-Family Plants.</title>
        <authorList>
            <person name="Yamashiro T."/>
            <person name="Shiraishi A."/>
            <person name="Nakayama K."/>
            <person name="Satake H."/>
        </authorList>
    </citation>
    <scope>NUCLEOTIDE SEQUENCE</scope>
</reference>
<sequence length="112" mass="13442">MFEAIGNFQKHLWLSIVETGFEDLTFVYFEDERDAEDAINALDNTAFGYDKRKFSVEWARTRVRDIEKHFEPYGKILHVRIQRNFAFVQFETQEEATKALEYTHMRLVLMIK</sequence>
<dbReference type="Pfam" id="PF00076">
    <property type="entry name" value="RRM_1"/>
    <property type="match status" value="2"/>
</dbReference>
<dbReference type="InterPro" id="IPR050907">
    <property type="entry name" value="SRSF"/>
</dbReference>
<reference evidence="6" key="2">
    <citation type="submission" date="2022-01" db="EMBL/GenBank/DDBJ databases">
        <authorList>
            <person name="Yamashiro T."/>
            <person name="Shiraishi A."/>
            <person name="Satake H."/>
            <person name="Nakayama K."/>
        </authorList>
    </citation>
    <scope>NUCLEOTIDE SEQUENCE</scope>
</reference>
<dbReference type="Gene3D" id="3.30.70.330">
    <property type="match status" value="2"/>
</dbReference>
<evidence type="ECO:0000313" key="6">
    <source>
        <dbReference type="EMBL" id="GJT73823.1"/>
    </source>
</evidence>
<name>A0ABQ5GG58_9ASTR</name>
<evidence type="ECO:0000313" key="7">
    <source>
        <dbReference type="Proteomes" id="UP001151760"/>
    </source>
</evidence>